<name>A0A6J2XG00_SITOR</name>
<organism evidence="2 3">
    <name type="scientific">Sitophilus oryzae</name>
    <name type="common">Rice weevil</name>
    <name type="synonym">Curculio oryzae</name>
    <dbReference type="NCBI Taxonomy" id="7048"/>
    <lineage>
        <taxon>Eukaryota</taxon>
        <taxon>Metazoa</taxon>
        <taxon>Ecdysozoa</taxon>
        <taxon>Arthropoda</taxon>
        <taxon>Hexapoda</taxon>
        <taxon>Insecta</taxon>
        <taxon>Pterygota</taxon>
        <taxon>Neoptera</taxon>
        <taxon>Endopterygota</taxon>
        <taxon>Coleoptera</taxon>
        <taxon>Polyphaga</taxon>
        <taxon>Cucujiformia</taxon>
        <taxon>Curculionidae</taxon>
        <taxon>Dryophthorinae</taxon>
        <taxon>Sitophilus</taxon>
    </lineage>
</organism>
<reference evidence="3" key="1">
    <citation type="submission" date="2025-08" db="UniProtKB">
        <authorList>
            <consortium name="RefSeq"/>
        </authorList>
    </citation>
    <scope>IDENTIFICATION</scope>
    <source>
        <tissue evidence="3">Gonads</tissue>
    </source>
</reference>
<keyword evidence="2" id="KW-1185">Reference proteome</keyword>
<feature type="domain" description="Tc1-like transposase DDE" evidence="1">
    <location>
        <begin position="145"/>
        <end position="269"/>
    </location>
</feature>
<dbReference type="KEGG" id="soy:115877995"/>
<accession>A0A6J2XG00</accession>
<dbReference type="InterPro" id="IPR036397">
    <property type="entry name" value="RNaseH_sf"/>
</dbReference>
<sequence>MYAAGEHITLQTLQANLQNIDDVQLSLTMLGKGLKYLQFRWQSCKHSNRKYLMEQPYIAQKRLQFLRQYKENQISDCSFRPVFLDETWIYSKGGFRKSWQDGSLQTVRKTSGEGVRYIVLHAGSEDGFVENASLVFKSGTKSGDYHDSMNSANFEKWLEEQLIPNLDEPSLIIMDNAPYHSTLFERTPNQSWSKESLINFLQEKGIQSPPLAMKDQVWNIVKQNVAPKKYKLDELANEKGHRVLRLPPYHCQYNPIEMVWSECKRYYDAKISAIHPVTSDAVLGLWKEALEKVTPEKWKNYIRHTNSIIDKAWAQEQLIDASDILPVIIDTNDSDSDEDNYLTEGEESV</sequence>
<dbReference type="Pfam" id="PF13358">
    <property type="entry name" value="DDE_3"/>
    <property type="match status" value="1"/>
</dbReference>
<dbReference type="InterPro" id="IPR038717">
    <property type="entry name" value="Tc1-like_DDE_dom"/>
</dbReference>
<dbReference type="Gene3D" id="3.30.420.10">
    <property type="entry name" value="Ribonuclease H-like superfamily/Ribonuclease H"/>
    <property type="match status" value="2"/>
</dbReference>
<dbReference type="OrthoDB" id="6742587at2759"/>
<dbReference type="PANTHER" id="PTHR33939:SF1">
    <property type="entry name" value="DUF4371 DOMAIN-CONTAINING PROTEIN"/>
    <property type="match status" value="1"/>
</dbReference>
<evidence type="ECO:0000259" key="1">
    <source>
        <dbReference type="Pfam" id="PF13358"/>
    </source>
</evidence>
<dbReference type="InParanoid" id="A0A6J2XG00"/>
<evidence type="ECO:0000313" key="2">
    <source>
        <dbReference type="Proteomes" id="UP000504635"/>
    </source>
</evidence>
<evidence type="ECO:0000313" key="3">
    <source>
        <dbReference type="RefSeq" id="XP_030750207.1"/>
    </source>
</evidence>
<dbReference type="PANTHER" id="PTHR33939">
    <property type="entry name" value="PROTEIN CBG22215"/>
    <property type="match status" value="1"/>
</dbReference>
<dbReference type="Proteomes" id="UP000504635">
    <property type="component" value="Unplaced"/>
</dbReference>
<dbReference type="RefSeq" id="XP_030750207.1">
    <property type="nucleotide sequence ID" value="XM_030894347.1"/>
</dbReference>
<dbReference type="AlphaFoldDB" id="A0A6J2XG00"/>
<protein>
    <submittedName>
        <fullName evidence="3">Uncharacterized protein LOC115877995</fullName>
    </submittedName>
</protein>
<gene>
    <name evidence="3" type="primary">LOC115877995</name>
</gene>
<dbReference type="GO" id="GO:0003676">
    <property type="term" value="F:nucleic acid binding"/>
    <property type="evidence" value="ECO:0007669"/>
    <property type="project" value="InterPro"/>
</dbReference>
<proteinExistence type="predicted"/>
<dbReference type="GeneID" id="115877995"/>